<evidence type="ECO:0000256" key="1">
    <source>
        <dbReference type="ARBA" id="ARBA00004123"/>
    </source>
</evidence>
<accession>A0A1S3TPI5</accession>
<feature type="region of interest" description="Disordered" evidence="6">
    <location>
        <begin position="200"/>
        <end position="231"/>
    </location>
</feature>
<gene>
    <name evidence="9" type="primary">LOC106757552</name>
</gene>
<keyword evidence="2" id="KW-0805">Transcription regulation</keyword>
<feature type="compositionally biased region" description="Basic and acidic residues" evidence="6">
    <location>
        <begin position="30"/>
        <end position="46"/>
    </location>
</feature>
<keyword evidence="3" id="KW-0238">DNA-binding</keyword>
<dbReference type="PROSITE" id="PS50888">
    <property type="entry name" value="BHLH"/>
    <property type="match status" value="1"/>
</dbReference>
<dbReference type="Pfam" id="PF23177">
    <property type="entry name" value="bHLH_IRO3"/>
    <property type="match status" value="1"/>
</dbReference>
<evidence type="ECO:0000313" key="9">
    <source>
        <dbReference type="RefSeq" id="XP_014495708.1"/>
    </source>
</evidence>
<evidence type="ECO:0000256" key="4">
    <source>
        <dbReference type="ARBA" id="ARBA00023163"/>
    </source>
</evidence>
<dbReference type="SMR" id="A0A1S3TPI5"/>
<dbReference type="STRING" id="3916.A0A1S3TPI5"/>
<dbReference type="Gramene" id="Vradi03g09220.1">
    <property type="protein sequence ID" value="Vradi03g09220.1"/>
    <property type="gene ID" value="Vradi03g09220"/>
</dbReference>
<reference evidence="8" key="1">
    <citation type="journal article" date="2014" name="Nat. Commun.">
        <title>Genome sequence of mungbean and insights into evolution within Vigna species.</title>
        <authorList>
            <person name="Kang Y.J."/>
            <person name="Kim S.K."/>
            <person name="Kim M.Y."/>
            <person name="Lestari P."/>
            <person name="Kim K.H."/>
            <person name="Ha B.K."/>
            <person name="Jun T.H."/>
            <person name="Hwang W.J."/>
            <person name="Lee T."/>
            <person name="Lee J."/>
            <person name="Shim S."/>
            <person name="Yoon M.Y."/>
            <person name="Jang Y.E."/>
            <person name="Han K.S."/>
            <person name="Taeprayoon P."/>
            <person name="Yoon N."/>
            <person name="Somta P."/>
            <person name="Tanya P."/>
            <person name="Kim K.S."/>
            <person name="Gwag J.G."/>
            <person name="Moon J.K."/>
            <person name="Lee Y.H."/>
            <person name="Park B.S."/>
            <person name="Bombarely A."/>
            <person name="Doyle J.J."/>
            <person name="Jackson S.A."/>
            <person name="Schafleitner R."/>
            <person name="Srinives P."/>
            <person name="Varshney R.K."/>
            <person name="Lee S.H."/>
        </authorList>
    </citation>
    <scope>NUCLEOTIDE SEQUENCE [LARGE SCALE GENOMIC DNA]</scope>
    <source>
        <strain evidence="8">cv. VC1973A</strain>
    </source>
</reference>
<protein>
    <submittedName>
        <fullName evidence="9">Transcription factor bHLH47 isoform X1</fullName>
    </submittedName>
</protein>
<dbReference type="PANTHER" id="PTHR47075">
    <property type="entry name" value="TRANSCRIPTION FACTOR BHLH47"/>
    <property type="match status" value="1"/>
</dbReference>
<feature type="domain" description="BHLH" evidence="7">
    <location>
        <begin position="36"/>
        <end position="89"/>
    </location>
</feature>
<dbReference type="Gene3D" id="4.10.280.10">
    <property type="entry name" value="Helix-loop-helix DNA-binding domain"/>
    <property type="match status" value="1"/>
</dbReference>
<feature type="compositionally biased region" description="Polar residues" evidence="6">
    <location>
        <begin position="1"/>
        <end position="19"/>
    </location>
</feature>
<dbReference type="SUPFAM" id="SSF47459">
    <property type="entry name" value="HLH, helix-loop-helix DNA-binding domain"/>
    <property type="match status" value="1"/>
</dbReference>
<name>A0A1S3TPI5_VIGRR</name>
<evidence type="ECO:0000256" key="6">
    <source>
        <dbReference type="SAM" id="MobiDB-lite"/>
    </source>
</evidence>
<dbReference type="KEGG" id="vra:106757552"/>
<reference evidence="9" key="2">
    <citation type="submission" date="2025-08" db="UniProtKB">
        <authorList>
            <consortium name="RefSeq"/>
        </authorList>
    </citation>
    <scope>IDENTIFICATION</scope>
    <source>
        <tissue evidence="9">Leaf</tissue>
    </source>
</reference>
<evidence type="ECO:0000256" key="2">
    <source>
        <dbReference type="ARBA" id="ARBA00023015"/>
    </source>
</evidence>
<dbReference type="InterPro" id="IPR036638">
    <property type="entry name" value="HLH_DNA-bd_sf"/>
</dbReference>
<dbReference type="GeneID" id="106757552"/>
<dbReference type="AlphaFoldDB" id="A0A1S3TPI5"/>
<comment type="subcellular location">
    <subcellularLocation>
        <location evidence="1">Nucleus</location>
    </subcellularLocation>
</comment>
<dbReference type="InterPro" id="IPR057075">
    <property type="entry name" value="bHLH_IRO3"/>
</dbReference>
<sequence>MMGSETSATVVEKLNNSQDLSRKRSCSNKQKQEKIPKRIRKAEREKEKREQLNELFLGLAHTLEVTDLKEQNNGKASILRESIRLLKDLFSQIESLKKDSVSLLSETHYVTMEKNEMVEENCVLKSQIEKLAGEIEARVVQCGHNNLMNPFPEAEKITEFSGENLQLSSTEAAVQQGHAVLVVPVSTHHGPYNVIEQIPKPRSSITKPHPRYPTPMDSWPLQLLAEQPTSN</sequence>
<keyword evidence="4" id="KW-0804">Transcription</keyword>
<dbReference type="GO" id="GO:0003677">
    <property type="term" value="F:DNA binding"/>
    <property type="evidence" value="ECO:0007669"/>
    <property type="project" value="UniProtKB-KW"/>
</dbReference>
<dbReference type="Proteomes" id="UP000087766">
    <property type="component" value="Chromosome 3"/>
</dbReference>
<organism evidence="8 9">
    <name type="scientific">Vigna radiata var. radiata</name>
    <name type="common">Mung bean</name>
    <name type="synonym">Phaseolus aureus</name>
    <dbReference type="NCBI Taxonomy" id="3916"/>
    <lineage>
        <taxon>Eukaryota</taxon>
        <taxon>Viridiplantae</taxon>
        <taxon>Streptophyta</taxon>
        <taxon>Embryophyta</taxon>
        <taxon>Tracheophyta</taxon>
        <taxon>Spermatophyta</taxon>
        <taxon>Magnoliopsida</taxon>
        <taxon>eudicotyledons</taxon>
        <taxon>Gunneridae</taxon>
        <taxon>Pentapetalae</taxon>
        <taxon>rosids</taxon>
        <taxon>fabids</taxon>
        <taxon>Fabales</taxon>
        <taxon>Fabaceae</taxon>
        <taxon>Papilionoideae</taxon>
        <taxon>50 kb inversion clade</taxon>
        <taxon>NPAAA clade</taxon>
        <taxon>indigoferoid/millettioid clade</taxon>
        <taxon>Phaseoleae</taxon>
        <taxon>Vigna</taxon>
    </lineage>
</organism>
<dbReference type="GO" id="GO:0005634">
    <property type="term" value="C:nucleus"/>
    <property type="evidence" value="ECO:0007669"/>
    <property type="project" value="UniProtKB-SubCell"/>
</dbReference>
<dbReference type="OrthoDB" id="1931098at2759"/>
<evidence type="ECO:0000256" key="3">
    <source>
        <dbReference type="ARBA" id="ARBA00023125"/>
    </source>
</evidence>
<dbReference type="RefSeq" id="XP_014495708.1">
    <property type="nucleotide sequence ID" value="XM_014640222.2"/>
</dbReference>
<proteinExistence type="predicted"/>
<evidence type="ECO:0000259" key="7">
    <source>
        <dbReference type="PROSITE" id="PS50888"/>
    </source>
</evidence>
<feature type="region of interest" description="Disordered" evidence="6">
    <location>
        <begin position="1"/>
        <end position="46"/>
    </location>
</feature>
<evidence type="ECO:0000256" key="5">
    <source>
        <dbReference type="ARBA" id="ARBA00023242"/>
    </source>
</evidence>
<evidence type="ECO:0000313" key="8">
    <source>
        <dbReference type="Proteomes" id="UP000087766"/>
    </source>
</evidence>
<dbReference type="GO" id="GO:0046983">
    <property type="term" value="F:protein dimerization activity"/>
    <property type="evidence" value="ECO:0007669"/>
    <property type="project" value="InterPro"/>
</dbReference>
<keyword evidence="5" id="KW-0539">Nucleus</keyword>
<dbReference type="InterPro" id="IPR011598">
    <property type="entry name" value="bHLH_dom"/>
</dbReference>
<keyword evidence="8" id="KW-1185">Reference proteome</keyword>
<dbReference type="PANTHER" id="PTHR47075:SF9">
    <property type="entry name" value="TRANSCRIPTION FACTOR BHLH47"/>
    <property type="match status" value="1"/>
</dbReference>